<accession>A0A5C6ZJQ6</accession>
<dbReference type="RefSeq" id="WP_147085190.1">
    <property type="nucleotide sequence ID" value="NZ_VORM01000002.1"/>
</dbReference>
<organism evidence="2 3">
    <name type="scientific">Subsaximicrobium wynnwilliamsii</name>
    <dbReference type="NCBI Taxonomy" id="291179"/>
    <lineage>
        <taxon>Bacteria</taxon>
        <taxon>Pseudomonadati</taxon>
        <taxon>Bacteroidota</taxon>
        <taxon>Flavobacteriia</taxon>
        <taxon>Flavobacteriales</taxon>
        <taxon>Flavobacteriaceae</taxon>
        <taxon>Subsaximicrobium</taxon>
    </lineage>
</organism>
<protein>
    <submittedName>
        <fullName evidence="2">DUF3307 domain-containing protein</fullName>
    </submittedName>
</protein>
<dbReference type="Pfam" id="PF11750">
    <property type="entry name" value="DUF3307"/>
    <property type="match status" value="1"/>
</dbReference>
<evidence type="ECO:0000313" key="3">
    <source>
        <dbReference type="Proteomes" id="UP000321578"/>
    </source>
</evidence>
<proteinExistence type="predicted"/>
<feature type="transmembrane region" description="Helical" evidence="1">
    <location>
        <begin position="123"/>
        <end position="141"/>
    </location>
</feature>
<keyword evidence="1" id="KW-0472">Membrane</keyword>
<dbReference type="Proteomes" id="UP000321578">
    <property type="component" value="Unassembled WGS sequence"/>
</dbReference>
<dbReference type="EMBL" id="VORO01000003">
    <property type="protein sequence ID" value="TXD90444.1"/>
    <property type="molecule type" value="Genomic_DNA"/>
</dbReference>
<name>A0A5C6ZJQ6_9FLAO</name>
<keyword evidence="3" id="KW-1185">Reference proteome</keyword>
<keyword evidence="1" id="KW-1133">Transmembrane helix</keyword>
<evidence type="ECO:0000256" key="1">
    <source>
        <dbReference type="SAM" id="Phobius"/>
    </source>
</evidence>
<comment type="caution">
    <text evidence="2">The sequence shown here is derived from an EMBL/GenBank/DDBJ whole genome shotgun (WGS) entry which is preliminary data.</text>
</comment>
<evidence type="ECO:0000313" key="2">
    <source>
        <dbReference type="EMBL" id="TXD90444.1"/>
    </source>
</evidence>
<dbReference type="AlphaFoldDB" id="A0A5C6ZJQ6"/>
<dbReference type="OrthoDB" id="8536716at2"/>
<keyword evidence="1" id="KW-0812">Transmembrane</keyword>
<feature type="transmembrane region" description="Helical" evidence="1">
    <location>
        <begin position="37"/>
        <end position="53"/>
    </location>
</feature>
<feature type="transmembrane region" description="Helical" evidence="1">
    <location>
        <begin position="213"/>
        <end position="233"/>
    </location>
</feature>
<gene>
    <name evidence="2" type="ORF">ESY86_03505</name>
</gene>
<dbReference type="InterPro" id="IPR021737">
    <property type="entry name" value="Phage_phiKZ_Orf197"/>
</dbReference>
<reference evidence="2 3" key="1">
    <citation type="submission" date="2019-08" db="EMBL/GenBank/DDBJ databases">
        <title>Genomes of Subsaximicrobium wynnwilliamsii strains.</title>
        <authorList>
            <person name="Bowman J.P."/>
        </authorList>
    </citation>
    <scope>NUCLEOTIDE SEQUENCE [LARGE SCALE GENOMIC DNA]</scope>
    <source>
        <strain evidence="2 3">2-80-2</strain>
    </source>
</reference>
<sequence length="239" mass="27170">MLSLFIKLILAHLIGDFLLQPEKWAKHKAKHKLGSKYLYWHLLVHAIALLVVLQFNVEYWLAFCIIISSHFFIDVAKAQFKTKKNSRLLFALDQLAHLSVIALVVEVYTPYLNKISAIDYNQALLLTASIIAVTSTSSIIMKTIISKWNIDEDAGKEHSLEHAGAYIGILERLFVFLFVVLQFWEGIGFLLAAKSIFRFGDLSRSKDRKLTEYVLIGSLISFGLAMLIGLLYLKIAREL</sequence>
<feature type="transmembrane region" description="Helical" evidence="1">
    <location>
        <begin position="88"/>
        <end position="111"/>
    </location>
</feature>
<feature type="transmembrane region" description="Helical" evidence="1">
    <location>
        <begin position="173"/>
        <end position="193"/>
    </location>
</feature>
<feature type="transmembrane region" description="Helical" evidence="1">
    <location>
        <begin position="59"/>
        <end position="76"/>
    </location>
</feature>